<accession>A0A2V1IYY5</accession>
<dbReference type="Gene3D" id="3.40.50.720">
    <property type="entry name" value="NAD(P)-binding Rossmann-like Domain"/>
    <property type="match status" value="1"/>
</dbReference>
<dbReference type="GO" id="GO:0016491">
    <property type="term" value="F:oxidoreductase activity"/>
    <property type="evidence" value="ECO:0007669"/>
    <property type="project" value="UniProtKB-KW"/>
</dbReference>
<proteinExistence type="inferred from homology"/>
<dbReference type="Proteomes" id="UP000244925">
    <property type="component" value="Unassembled WGS sequence"/>
</dbReference>
<gene>
    <name evidence="3" type="ORF">C5O25_05100</name>
</gene>
<evidence type="ECO:0000313" key="3">
    <source>
        <dbReference type="EMBL" id="PWB08215.1"/>
    </source>
</evidence>
<dbReference type="GO" id="GO:0016020">
    <property type="term" value="C:membrane"/>
    <property type="evidence" value="ECO:0007669"/>
    <property type="project" value="TreeGrafter"/>
</dbReference>
<dbReference type="InterPro" id="IPR002347">
    <property type="entry name" value="SDR_fam"/>
</dbReference>
<reference evidence="4" key="1">
    <citation type="submission" date="2018-02" db="EMBL/GenBank/DDBJ databases">
        <authorList>
            <person name="Clavel T."/>
            <person name="Strowig T."/>
        </authorList>
    </citation>
    <scope>NUCLEOTIDE SEQUENCE [LARGE SCALE GENOMIC DNA]</scope>
    <source>
        <strain evidence="4">DSM 100764</strain>
    </source>
</reference>
<dbReference type="SUPFAM" id="SSF51735">
    <property type="entry name" value="NAD(P)-binding Rossmann-fold domains"/>
    <property type="match status" value="1"/>
</dbReference>
<dbReference type="Pfam" id="PF00106">
    <property type="entry name" value="adh_short"/>
    <property type="match status" value="1"/>
</dbReference>
<dbReference type="AlphaFoldDB" id="A0A2V1IYY5"/>
<evidence type="ECO:0000256" key="2">
    <source>
        <dbReference type="ARBA" id="ARBA00023002"/>
    </source>
</evidence>
<evidence type="ECO:0000256" key="1">
    <source>
        <dbReference type="ARBA" id="ARBA00006484"/>
    </source>
</evidence>
<comment type="caution">
    <text evidence="3">The sequence shown here is derived from an EMBL/GenBank/DDBJ whole genome shotgun (WGS) entry which is preliminary data.</text>
</comment>
<dbReference type="PRINTS" id="PR01167">
    <property type="entry name" value="INSADHFAMILY"/>
</dbReference>
<keyword evidence="4" id="KW-1185">Reference proteome</keyword>
<dbReference type="EMBL" id="PUBV01000007">
    <property type="protein sequence ID" value="PWB08215.1"/>
    <property type="molecule type" value="Genomic_DNA"/>
</dbReference>
<dbReference type="GeneID" id="93425015"/>
<comment type="similarity">
    <text evidence="1">Belongs to the short-chain dehydrogenases/reductases (SDR) family.</text>
</comment>
<dbReference type="InterPro" id="IPR036291">
    <property type="entry name" value="NAD(P)-bd_dom_sf"/>
</dbReference>
<dbReference type="PANTHER" id="PTHR44196">
    <property type="entry name" value="DEHYDROGENASE/REDUCTASE SDR FAMILY MEMBER 7B"/>
    <property type="match status" value="1"/>
</dbReference>
<dbReference type="RefSeq" id="WP_107035652.1">
    <property type="nucleotide sequence ID" value="NZ_CAOMZA010000011.1"/>
</dbReference>
<keyword evidence="2" id="KW-0560">Oxidoreductase</keyword>
<organism evidence="3 4">
    <name type="scientific">Paramuribaculum intestinale</name>
    <dbReference type="NCBI Taxonomy" id="2094151"/>
    <lineage>
        <taxon>Bacteria</taxon>
        <taxon>Pseudomonadati</taxon>
        <taxon>Bacteroidota</taxon>
        <taxon>Bacteroidia</taxon>
        <taxon>Bacteroidales</taxon>
        <taxon>Muribaculaceae</taxon>
        <taxon>Paramuribaculum</taxon>
    </lineage>
</organism>
<protein>
    <submittedName>
        <fullName evidence="3">Oxidoreductase</fullName>
    </submittedName>
</protein>
<name>A0A2V1IYY5_9BACT</name>
<evidence type="ECO:0000313" key="4">
    <source>
        <dbReference type="Proteomes" id="UP000244925"/>
    </source>
</evidence>
<dbReference type="PANTHER" id="PTHR44196:SF3">
    <property type="entry name" value="SHORT CHAIN DEHYDROGENASE FAMILY PROTEIN"/>
    <property type="match status" value="1"/>
</dbReference>
<sequence>MKKIVIIGASSGIGRRMAIDFARVGCRVGIAARRSEPLGEVKSLYPSNVAAMTIDVTAPDAVKRFYDLIELIDGMDIFINAAGTGFADPDLDDSRISTTLRTNVDGFARLTAAAYRYYRDTANVSQGQIAAITSVAGTKGIGVAAAYSASKRFQQSFIDALEQLAYQQQVNVAFTDIRPGFVDTPLLAGGRDYPMLMTVDKVAPLIETAILRRRRVYTVDYRWRAVNALWRLVPQRIWRHIGLNW</sequence>